<proteinExistence type="predicted"/>
<protein>
    <recommendedName>
        <fullName evidence="2">UDP-glucose/GDP-mannose dehydrogenase C-terminal domain-containing protein</fullName>
    </recommendedName>
</protein>
<dbReference type="SMART" id="SM00984">
    <property type="entry name" value="UDPG_MGDP_dh_C"/>
    <property type="match status" value="1"/>
</dbReference>
<feature type="domain" description="UDP-glucose/GDP-mannose dehydrogenase C-terminal" evidence="2">
    <location>
        <begin position="20"/>
        <end position="81"/>
    </location>
</feature>
<dbReference type="EMBL" id="CAJOBH010287862">
    <property type="protein sequence ID" value="CAF5177435.1"/>
    <property type="molecule type" value="Genomic_DNA"/>
</dbReference>
<dbReference type="PANTHER" id="PTHR11374:SF3">
    <property type="entry name" value="UDP-GLUCOSE 6-DEHYDROGENASE"/>
    <property type="match status" value="1"/>
</dbReference>
<dbReference type="GO" id="GO:0006024">
    <property type="term" value="P:glycosaminoglycan biosynthetic process"/>
    <property type="evidence" value="ECO:0007669"/>
    <property type="project" value="TreeGrafter"/>
</dbReference>
<dbReference type="InterPro" id="IPR028356">
    <property type="entry name" value="UDPglc_DH_euk"/>
</dbReference>
<organism evidence="3 4">
    <name type="scientific">Rotaria magnacalcarata</name>
    <dbReference type="NCBI Taxonomy" id="392030"/>
    <lineage>
        <taxon>Eukaryota</taxon>
        <taxon>Metazoa</taxon>
        <taxon>Spiralia</taxon>
        <taxon>Gnathifera</taxon>
        <taxon>Rotifera</taxon>
        <taxon>Eurotatoria</taxon>
        <taxon>Bdelloidea</taxon>
        <taxon>Philodinida</taxon>
        <taxon>Philodinidae</taxon>
        <taxon>Rotaria</taxon>
    </lineage>
</organism>
<dbReference type="InterPro" id="IPR014027">
    <property type="entry name" value="UDP-Glc/GDP-Man_DH_C"/>
</dbReference>
<reference evidence="3" key="1">
    <citation type="submission" date="2021-02" db="EMBL/GenBank/DDBJ databases">
        <authorList>
            <person name="Nowell W R."/>
        </authorList>
    </citation>
    <scope>NUCLEOTIDE SEQUENCE</scope>
</reference>
<dbReference type="Proteomes" id="UP000681967">
    <property type="component" value="Unassembled WGS sequence"/>
</dbReference>
<dbReference type="GO" id="GO:0005634">
    <property type="term" value="C:nucleus"/>
    <property type="evidence" value="ECO:0007669"/>
    <property type="project" value="TreeGrafter"/>
</dbReference>
<dbReference type="SUPFAM" id="SSF52413">
    <property type="entry name" value="UDP-glucose/GDP-mannose dehydrogenase C-terminal domain"/>
    <property type="match status" value="1"/>
</dbReference>
<comment type="catalytic activity">
    <reaction evidence="1">
        <text>UDP-alpha-D-glucose + 2 NAD(+) + H2O = UDP-alpha-D-glucuronate + 2 NADH + 3 H(+)</text>
        <dbReference type="Rhea" id="RHEA:23596"/>
        <dbReference type="ChEBI" id="CHEBI:15377"/>
        <dbReference type="ChEBI" id="CHEBI:15378"/>
        <dbReference type="ChEBI" id="CHEBI:57540"/>
        <dbReference type="ChEBI" id="CHEBI:57945"/>
        <dbReference type="ChEBI" id="CHEBI:58052"/>
        <dbReference type="ChEBI" id="CHEBI:58885"/>
        <dbReference type="EC" id="1.1.1.22"/>
    </reaction>
</comment>
<dbReference type="InterPro" id="IPR036220">
    <property type="entry name" value="UDP-Glc/GDP-Man_DH_C_sf"/>
</dbReference>
<dbReference type="GO" id="GO:0051287">
    <property type="term" value="F:NAD binding"/>
    <property type="evidence" value="ECO:0007669"/>
    <property type="project" value="InterPro"/>
</dbReference>
<comment type="caution">
    <text evidence="3">The sequence shown here is derived from an EMBL/GenBank/DDBJ whole genome shotgun (WGS) entry which is preliminary data.</text>
</comment>
<sequence length="84" mass="9403">RFAHMIVQNLFGSVSGKKIAILGFAFKKDTADTRESSSIYVCRYLLAEGASLHIYDPKVSVQRIFLDLSEQTGKSEAECKINFI</sequence>
<dbReference type="AlphaFoldDB" id="A0A8S3H9V4"/>
<dbReference type="Pfam" id="PF03720">
    <property type="entry name" value="UDPG_MGDP_dh_C"/>
    <property type="match status" value="1"/>
</dbReference>
<gene>
    <name evidence="3" type="ORF">BYL167_LOCUS78426</name>
</gene>
<evidence type="ECO:0000313" key="3">
    <source>
        <dbReference type="EMBL" id="CAF5177435.1"/>
    </source>
</evidence>
<dbReference type="GO" id="GO:0003979">
    <property type="term" value="F:UDP-glucose 6-dehydrogenase activity"/>
    <property type="evidence" value="ECO:0007669"/>
    <property type="project" value="UniProtKB-EC"/>
</dbReference>
<evidence type="ECO:0000256" key="1">
    <source>
        <dbReference type="ARBA" id="ARBA00047473"/>
    </source>
</evidence>
<name>A0A8S3H9V4_9BILA</name>
<dbReference type="PANTHER" id="PTHR11374">
    <property type="entry name" value="UDP-GLUCOSE DEHYDROGENASE/UDP-MANNAC DEHYDROGENASE"/>
    <property type="match status" value="1"/>
</dbReference>
<dbReference type="Gene3D" id="3.40.50.720">
    <property type="entry name" value="NAD(P)-binding Rossmann-like Domain"/>
    <property type="match status" value="1"/>
</dbReference>
<accession>A0A8S3H9V4</accession>
<evidence type="ECO:0000259" key="2">
    <source>
        <dbReference type="SMART" id="SM00984"/>
    </source>
</evidence>
<feature type="non-terminal residue" evidence="3">
    <location>
        <position position="1"/>
    </location>
</feature>
<evidence type="ECO:0000313" key="4">
    <source>
        <dbReference type="Proteomes" id="UP000681967"/>
    </source>
</evidence>